<dbReference type="EMBL" id="JBFOLJ010000003">
    <property type="protein sequence ID" value="KAL2548604.1"/>
    <property type="molecule type" value="Genomic_DNA"/>
</dbReference>
<reference evidence="5" key="1">
    <citation type="submission" date="2024-07" db="EMBL/GenBank/DDBJ databases">
        <title>Two chromosome-level genome assemblies of Korean endemic species Abeliophyllum distichum and Forsythia ovata (Oleaceae).</title>
        <authorList>
            <person name="Jang H."/>
        </authorList>
    </citation>
    <scope>NUCLEOTIDE SEQUENCE [LARGE SCALE GENOMIC DNA]</scope>
</reference>
<name>A0ABD1WFY8_9LAMI</name>
<dbReference type="InterPro" id="IPR045051">
    <property type="entry name" value="SBT"/>
</dbReference>
<dbReference type="SUPFAM" id="SSF52743">
    <property type="entry name" value="Subtilisin-like"/>
    <property type="match status" value="1"/>
</dbReference>
<keyword evidence="5" id="KW-1185">Reference proteome</keyword>
<protein>
    <submittedName>
        <fullName evidence="4">Subtilisin-like protease SBT1.6</fullName>
    </submittedName>
</protein>
<dbReference type="AlphaFoldDB" id="A0ABD1WFY8"/>
<evidence type="ECO:0000313" key="4">
    <source>
        <dbReference type="EMBL" id="KAL2548604.1"/>
    </source>
</evidence>
<dbReference type="Proteomes" id="UP001604277">
    <property type="component" value="Unassembled WGS sequence"/>
</dbReference>
<dbReference type="Gene3D" id="3.40.50.200">
    <property type="entry name" value="Peptidase S8/S53 domain"/>
    <property type="match status" value="1"/>
</dbReference>
<evidence type="ECO:0000259" key="3">
    <source>
        <dbReference type="Pfam" id="PF05922"/>
    </source>
</evidence>
<comment type="similarity">
    <text evidence="1">Belongs to the peptidase S8 family.</text>
</comment>
<evidence type="ECO:0000313" key="5">
    <source>
        <dbReference type="Proteomes" id="UP001604277"/>
    </source>
</evidence>
<gene>
    <name evidence="4" type="ORF">Fot_10134</name>
</gene>
<dbReference type="InterPro" id="IPR036852">
    <property type="entry name" value="Peptidase_S8/S53_dom_sf"/>
</dbReference>
<keyword evidence="2" id="KW-0732">Signal</keyword>
<dbReference type="InterPro" id="IPR037045">
    <property type="entry name" value="S8pro/Inhibitor_I9_sf"/>
</dbReference>
<evidence type="ECO:0000256" key="1">
    <source>
        <dbReference type="ARBA" id="ARBA00011073"/>
    </source>
</evidence>
<feature type="domain" description="Inhibitor I9" evidence="3">
    <location>
        <begin position="32"/>
        <end position="79"/>
    </location>
</feature>
<evidence type="ECO:0000256" key="2">
    <source>
        <dbReference type="ARBA" id="ARBA00022729"/>
    </source>
</evidence>
<dbReference type="InterPro" id="IPR010259">
    <property type="entry name" value="S8pro/Inhibitor_I9"/>
</dbReference>
<dbReference type="PANTHER" id="PTHR10795">
    <property type="entry name" value="PROPROTEIN CONVERTASE SUBTILISIN/KEXIN"/>
    <property type="match status" value="1"/>
</dbReference>
<proteinExistence type="inferred from homology"/>
<sequence length="163" mass="18477">MSGGDEEAQIDRLLIDLLVNIFALFTRFENLAHEPTSILHVYDTVFHGFSASLTPSQAASILKHPSILTVFEDRRRHLHTTRSPQFLGLRNQRGLWSESDYGSDVIIGLFDTGIWPEHRSFSDLNLGHVPKRWKGVCNTGVKFTAKNCNRKIIGARFFSKGHE</sequence>
<comment type="caution">
    <text evidence="4">The sequence shown here is derived from an EMBL/GenBank/DDBJ whole genome shotgun (WGS) entry which is preliminary data.</text>
</comment>
<dbReference type="Gene3D" id="3.30.70.80">
    <property type="entry name" value="Peptidase S8 propeptide/proteinase inhibitor I9"/>
    <property type="match status" value="1"/>
</dbReference>
<dbReference type="Pfam" id="PF05922">
    <property type="entry name" value="Inhibitor_I9"/>
    <property type="match status" value="1"/>
</dbReference>
<organism evidence="4 5">
    <name type="scientific">Forsythia ovata</name>
    <dbReference type="NCBI Taxonomy" id="205694"/>
    <lineage>
        <taxon>Eukaryota</taxon>
        <taxon>Viridiplantae</taxon>
        <taxon>Streptophyta</taxon>
        <taxon>Embryophyta</taxon>
        <taxon>Tracheophyta</taxon>
        <taxon>Spermatophyta</taxon>
        <taxon>Magnoliopsida</taxon>
        <taxon>eudicotyledons</taxon>
        <taxon>Gunneridae</taxon>
        <taxon>Pentapetalae</taxon>
        <taxon>asterids</taxon>
        <taxon>lamiids</taxon>
        <taxon>Lamiales</taxon>
        <taxon>Oleaceae</taxon>
        <taxon>Forsythieae</taxon>
        <taxon>Forsythia</taxon>
    </lineage>
</organism>
<accession>A0ABD1WFY8</accession>